<evidence type="ECO:0000313" key="2">
    <source>
        <dbReference type="EMBL" id="HGL17329.1"/>
    </source>
</evidence>
<dbReference type="InterPro" id="IPR007863">
    <property type="entry name" value="Peptidase_M16_C"/>
</dbReference>
<dbReference type="AlphaFoldDB" id="A0A7V3ZXC6"/>
<dbReference type="InterPro" id="IPR050361">
    <property type="entry name" value="MPP/UQCRC_Complex"/>
</dbReference>
<dbReference type="EMBL" id="DTDJ01000024">
    <property type="protein sequence ID" value="HGL17329.1"/>
    <property type="molecule type" value="Genomic_DNA"/>
</dbReference>
<gene>
    <name evidence="2" type="ORF">ENU66_03215</name>
</gene>
<dbReference type="SUPFAM" id="SSF63411">
    <property type="entry name" value="LuxS/MPP-like metallohydrolase"/>
    <property type="match status" value="2"/>
</dbReference>
<name>A0A7V3ZXC6_UNCW3</name>
<proteinExistence type="predicted"/>
<feature type="domain" description="Peptidase M16 C-terminal" evidence="1">
    <location>
        <begin position="169"/>
        <end position="348"/>
    </location>
</feature>
<dbReference type="Pfam" id="PF05193">
    <property type="entry name" value="Peptidase_M16_C"/>
    <property type="match status" value="1"/>
</dbReference>
<dbReference type="Gene3D" id="3.30.830.10">
    <property type="entry name" value="Metalloenzyme, LuxS/M16 peptidase-like"/>
    <property type="match status" value="2"/>
</dbReference>
<evidence type="ECO:0000259" key="1">
    <source>
        <dbReference type="Pfam" id="PF05193"/>
    </source>
</evidence>
<dbReference type="PANTHER" id="PTHR11851">
    <property type="entry name" value="METALLOPROTEASE"/>
    <property type="match status" value="1"/>
</dbReference>
<comment type="caution">
    <text evidence="2">The sequence shown here is derived from an EMBL/GenBank/DDBJ whole genome shotgun (WGS) entry which is preliminary data.</text>
</comment>
<organism evidence="2">
    <name type="scientific">candidate division WOR-3 bacterium</name>
    <dbReference type="NCBI Taxonomy" id="2052148"/>
    <lineage>
        <taxon>Bacteria</taxon>
        <taxon>Bacteria division WOR-3</taxon>
    </lineage>
</organism>
<reference evidence="2" key="1">
    <citation type="journal article" date="2020" name="mSystems">
        <title>Genome- and Community-Level Interaction Insights into Carbon Utilization and Element Cycling Functions of Hydrothermarchaeota in Hydrothermal Sediment.</title>
        <authorList>
            <person name="Zhou Z."/>
            <person name="Liu Y."/>
            <person name="Xu W."/>
            <person name="Pan J."/>
            <person name="Luo Z.H."/>
            <person name="Li M."/>
        </authorList>
    </citation>
    <scope>NUCLEOTIDE SEQUENCE [LARGE SCALE GENOMIC DNA]</scope>
    <source>
        <strain evidence="2">SpSt-69</strain>
    </source>
</reference>
<dbReference type="InterPro" id="IPR011249">
    <property type="entry name" value="Metalloenz_LuxS/M16"/>
</dbReference>
<accession>A0A7V3ZXC6</accession>
<protein>
    <submittedName>
        <fullName evidence="2">Insulinase family protein</fullName>
    </submittedName>
</protein>
<dbReference type="GO" id="GO:0046872">
    <property type="term" value="F:metal ion binding"/>
    <property type="evidence" value="ECO:0007669"/>
    <property type="project" value="InterPro"/>
</dbReference>
<sequence>MRGEVKFFELGNGIKVYYLKKDKLPIFYANILLNRGSIDESGKRGIHNFAFRLLMEGPEGKSPVDFSKELEGLGLRIKTRSGYSFSSFEIDGLSNFFEDALKKLEELVNRPAFREEDFKRLKDHYLTAVRLGFQDPEFVSSYFANLLYFKEVPQLAALPDFGFVKDVMSLTLEDVKNYYATTINNAASSIVVVSNLEVIGFKDKMERLKLPINSAKSKRSIEVPLLKFDKIYIVDMDIEQAHLKIINPAVKRDDPVYEAVKVANFIWGGSDFSSRLMKRVRVKEGLSYSISSVVNFGIPVDGDIIAPYSVISCETELAKCRKAFDAILEERSKVLREGFEKEELSHAIEFFRGSIPLLVESYAQLLSMLTEEIIYGLPYFHWEKELESIEKLNLDELNYGAQILLKFESPFVLIVGRAKKLKGLFKDFEIEVIDTRDFLR</sequence>